<name>A0AAW6TLJ8_9FLAO</name>
<dbReference type="EMBL" id="JASCRY010000003">
    <property type="protein sequence ID" value="MDI5950299.1"/>
    <property type="molecule type" value="Genomic_DNA"/>
</dbReference>
<gene>
    <name evidence="1" type="ORF">QLS97_11630</name>
</gene>
<evidence type="ECO:0000313" key="2">
    <source>
        <dbReference type="Proteomes" id="UP001228643"/>
    </source>
</evidence>
<sequence>MANFTKKDLGFNNYSTTADGGDNPKYIGTLDRIKVDKTEEYEVIYFCNKFLEKYDIPQTKESFQNVERLLHHEDLRGEDNRENIINWIANSWHKNN</sequence>
<evidence type="ECO:0000313" key="1">
    <source>
        <dbReference type="EMBL" id="MDI5950299.1"/>
    </source>
</evidence>
<proteinExistence type="predicted"/>
<dbReference type="Proteomes" id="UP001228643">
    <property type="component" value="Unassembled WGS sequence"/>
</dbReference>
<accession>A0AAW6TLJ8</accession>
<protein>
    <submittedName>
        <fullName evidence="1">Uncharacterized protein</fullName>
    </submittedName>
</protein>
<keyword evidence="2" id="KW-1185">Reference proteome</keyword>
<dbReference type="AlphaFoldDB" id="A0AAW6TLJ8"/>
<dbReference type="RefSeq" id="WP_282716852.1">
    <property type="nucleotide sequence ID" value="NZ_JASCRY010000003.1"/>
</dbReference>
<comment type="caution">
    <text evidence="1">The sequence shown here is derived from an EMBL/GenBank/DDBJ whole genome shotgun (WGS) entry which is preliminary data.</text>
</comment>
<organism evidence="1 2">
    <name type="scientific">Flavobacterium yafengii</name>
    <dbReference type="NCBI Taxonomy" id="3041253"/>
    <lineage>
        <taxon>Bacteria</taxon>
        <taxon>Pseudomonadati</taxon>
        <taxon>Bacteroidota</taxon>
        <taxon>Flavobacteriia</taxon>
        <taxon>Flavobacteriales</taxon>
        <taxon>Flavobacteriaceae</taxon>
        <taxon>Flavobacterium</taxon>
    </lineage>
</organism>
<reference evidence="1 2" key="1">
    <citation type="submission" date="2023-04" db="EMBL/GenBank/DDBJ databases">
        <title>Two novel species of Flavobacterium.</title>
        <authorList>
            <person name="Liu Q."/>
            <person name="Xin Y.-H."/>
        </authorList>
    </citation>
    <scope>NUCLEOTIDE SEQUENCE [LARGE SCALE GENOMIC DNA]</scope>
    <source>
        <strain evidence="1 2">LB2P87</strain>
    </source>
</reference>